<keyword evidence="4 10" id="KW-0728">SH3 domain</keyword>
<keyword evidence="14" id="KW-1185">Reference proteome</keyword>
<dbReference type="AlphaFoldDB" id="A0A8E0VPB7"/>
<keyword evidence="5" id="KW-0963">Cytoplasm</keyword>
<dbReference type="InterPro" id="IPR050384">
    <property type="entry name" value="Endophilin_SH3RF"/>
</dbReference>
<dbReference type="PANTHER" id="PTHR14167">
    <property type="entry name" value="SH3 DOMAIN-CONTAINING"/>
    <property type="match status" value="1"/>
</dbReference>
<dbReference type="FunFam" id="2.30.30.40:FF:000002">
    <property type="entry name" value="abl interactor 1 isoform X1"/>
    <property type="match status" value="1"/>
</dbReference>
<dbReference type="Proteomes" id="UP000728185">
    <property type="component" value="Unassembled WGS sequence"/>
</dbReference>
<dbReference type="Pfam" id="PF14604">
    <property type="entry name" value="SH3_9"/>
    <property type="match status" value="1"/>
</dbReference>
<feature type="region of interest" description="Disordered" evidence="11">
    <location>
        <begin position="87"/>
        <end position="108"/>
    </location>
</feature>
<evidence type="ECO:0000256" key="1">
    <source>
        <dbReference type="ARBA" id="ARBA00004245"/>
    </source>
</evidence>
<feature type="compositionally biased region" description="Basic and acidic residues" evidence="11">
    <location>
        <begin position="284"/>
        <end position="296"/>
    </location>
</feature>
<dbReference type="GO" id="GO:0005856">
    <property type="term" value="C:cytoskeleton"/>
    <property type="evidence" value="ECO:0007669"/>
    <property type="project" value="UniProtKB-SubCell"/>
</dbReference>
<evidence type="ECO:0000256" key="8">
    <source>
        <dbReference type="ARBA" id="ARBA00023212"/>
    </source>
</evidence>
<dbReference type="InterPro" id="IPR001452">
    <property type="entry name" value="SH3_domain"/>
</dbReference>
<evidence type="ECO:0000259" key="12">
    <source>
        <dbReference type="PROSITE" id="PS50002"/>
    </source>
</evidence>
<dbReference type="GO" id="GO:0030027">
    <property type="term" value="C:lamellipodium"/>
    <property type="evidence" value="ECO:0007669"/>
    <property type="project" value="UniProtKB-SubCell"/>
</dbReference>
<name>A0A8E0VPB7_9TREM</name>
<evidence type="ECO:0000256" key="2">
    <source>
        <dbReference type="ARBA" id="ARBA00004510"/>
    </source>
</evidence>
<gene>
    <name evidence="13" type="ORF">FBUS_10309</name>
</gene>
<dbReference type="OrthoDB" id="2159336at2759"/>
<feature type="region of interest" description="Disordered" evidence="11">
    <location>
        <begin position="278"/>
        <end position="302"/>
    </location>
</feature>
<dbReference type="InterPro" id="IPR028455">
    <property type="entry name" value="ABI3_SH3"/>
</dbReference>
<keyword evidence="6" id="KW-0597">Phosphoprotein</keyword>
<comment type="caution">
    <text evidence="13">The sequence shown here is derived from an EMBL/GenBank/DDBJ whole genome shotgun (WGS) entry which is preliminary data.</text>
</comment>
<evidence type="ECO:0000256" key="11">
    <source>
        <dbReference type="SAM" id="MobiDB-lite"/>
    </source>
</evidence>
<dbReference type="SUPFAM" id="SSF50044">
    <property type="entry name" value="SH3-domain"/>
    <property type="match status" value="1"/>
</dbReference>
<proteinExistence type="inferred from homology"/>
<comment type="similarity">
    <text evidence="3">Belongs to the ABI family.</text>
</comment>
<feature type="domain" description="SH3" evidence="12">
    <location>
        <begin position="369"/>
        <end position="427"/>
    </location>
</feature>
<evidence type="ECO:0000256" key="3">
    <source>
        <dbReference type="ARBA" id="ARBA00010020"/>
    </source>
</evidence>
<dbReference type="InterPro" id="IPR036028">
    <property type="entry name" value="SH3-like_dom_sf"/>
</dbReference>
<evidence type="ECO:0000256" key="4">
    <source>
        <dbReference type="ARBA" id="ARBA00022443"/>
    </source>
</evidence>
<evidence type="ECO:0000256" key="9">
    <source>
        <dbReference type="ARBA" id="ARBA00023273"/>
    </source>
</evidence>
<protein>
    <submittedName>
        <fullName evidence="13">Abl interactor 2</fullName>
    </submittedName>
</protein>
<keyword evidence="7" id="KW-0175">Coiled coil</keyword>
<evidence type="ECO:0000256" key="5">
    <source>
        <dbReference type="ARBA" id="ARBA00022490"/>
    </source>
</evidence>
<reference evidence="13" key="1">
    <citation type="submission" date="2019-05" db="EMBL/GenBank/DDBJ databases">
        <title>Annotation for the trematode Fasciolopsis buski.</title>
        <authorList>
            <person name="Choi Y.-J."/>
        </authorList>
    </citation>
    <scope>NUCLEOTIDE SEQUENCE</scope>
    <source>
        <strain evidence="13">HT</strain>
        <tissue evidence="13">Whole worm</tissue>
    </source>
</reference>
<evidence type="ECO:0000313" key="14">
    <source>
        <dbReference type="Proteomes" id="UP000728185"/>
    </source>
</evidence>
<dbReference type="Gene3D" id="2.30.30.40">
    <property type="entry name" value="SH3 Domains"/>
    <property type="match status" value="1"/>
</dbReference>
<dbReference type="CDD" id="cd11826">
    <property type="entry name" value="SH3_Abi"/>
    <property type="match status" value="1"/>
</dbReference>
<dbReference type="SMART" id="SM00326">
    <property type="entry name" value="SH3"/>
    <property type="match status" value="1"/>
</dbReference>
<accession>A0A8E0VPB7</accession>
<comment type="subcellular location">
    <subcellularLocation>
        <location evidence="2">Cell projection</location>
        <location evidence="2">Lamellipodium</location>
    </subcellularLocation>
    <subcellularLocation>
        <location evidence="1">Cytoplasm</location>
        <location evidence="1">Cytoskeleton</location>
    </subcellularLocation>
</comment>
<sequence length="427" mass="45530">MLNQYGVPVLHSNTVQRRSSASASACGQGPFVRQHSTVSCRTSSTKSSIEYAAPMHPSNTMRYQSGTLGRTAGIYRTAVVPPQHLLGADQQHPHSSGGGSSPAAGSLSSSNYAPGGAVVAASLASADVANAAVLLGQCSRSSGSSSLGLPAQHAMTSVNQMIHQVQAQQSSYGQPFQGSHMPVIQGSQPKVVYTASEPNAAVHLRQQHYQTPQGLQSSPMIGQHHVQSPGYQVTQTQASEFASSQQQHHAQQKQHPAPVHIMQSTGIPTNLIPMEPPSTISPHLAEHSQDSHESMDRNPAAISPQSVSSADVIPAPPPEAYSTAAQTNPSHAYLKAEASLSASGDVSNSETPGGLIARKPEDPAWAPDYYMEKVITMYEYVRDKDDELTFTENQIIYVIKKNDDGWWEGVMNGITGLFPGNYVELYD</sequence>
<evidence type="ECO:0000256" key="6">
    <source>
        <dbReference type="ARBA" id="ARBA00022553"/>
    </source>
</evidence>
<evidence type="ECO:0000256" key="10">
    <source>
        <dbReference type="PROSITE-ProRule" id="PRU00192"/>
    </source>
</evidence>
<dbReference type="EMBL" id="LUCM01002739">
    <property type="protein sequence ID" value="KAA0196902.1"/>
    <property type="molecule type" value="Genomic_DNA"/>
</dbReference>
<dbReference type="PRINTS" id="PR00452">
    <property type="entry name" value="SH3DOMAIN"/>
</dbReference>
<evidence type="ECO:0000313" key="13">
    <source>
        <dbReference type="EMBL" id="KAA0196902.1"/>
    </source>
</evidence>
<organism evidence="13 14">
    <name type="scientific">Fasciolopsis buskii</name>
    <dbReference type="NCBI Taxonomy" id="27845"/>
    <lineage>
        <taxon>Eukaryota</taxon>
        <taxon>Metazoa</taxon>
        <taxon>Spiralia</taxon>
        <taxon>Lophotrochozoa</taxon>
        <taxon>Platyhelminthes</taxon>
        <taxon>Trematoda</taxon>
        <taxon>Digenea</taxon>
        <taxon>Plagiorchiida</taxon>
        <taxon>Echinostomata</taxon>
        <taxon>Echinostomatoidea</taxon>
        <taxon>Fasciolidae</taxon>
        <taxon>Fasciolopsis</taxon>
    </lineage>
</organism>
<keyword evidence="8" id="KW-0206">Cytoskeleton</keyword>
<evidence type="ECO:0000256" key="7">
    <source>
        <dbReference type="ARBA" id="ARBA00023054"/>
    </source>
</evidence>
<keyword evidence="9" id="KW-0966">Cell projection</keyword>
<dbReference type="PROSITE" id="PS50002">
    <property type="entry name" value="SH3"/>
    <property type="match status" value="1"/>
</dbReference>